<gene>
    <name evidence="1" type="ORF">SCAL_000527</name>
</gene>
<dbReference type="CDD" id="cd18086">
    <property type="entry name" value="HsC9orf114-like"/>
    <property type="match status" value="1"/>
</dbReference>
<dbReference type="Gene3D" id="3.40.1280.10">
    <property type="match status" value="1"/>
</dbReference>
<evidence type="ECO:0000313" key="1">
    <source>
        <dbReference type="EMBL" id="OFV68851.1"/>
    </source>
</evidence>
<dbReference type="EMBL" id="LYOS01000001">
    <property type="protein sequence ID" value="OFV68851.1"/>
    <property type="molecule type" value="Genomic_DNA"/>
</dbReference>
<dbReference type="AlphaFoldDB" id="A0A1F2PDS9"/>
<dbReference type="Proteomes" id="UP000186940">
    <property type="component" value="Unassembled WGS sequence"/>
</dbReference>
<dbReference type="InterPro" id="IPR012340">
    <property type="entry name" value="NA-bd_OB-fold"/>
</dbReference>
<dbReference type="Pfam" id="PF02598">
    <property type="entry name" value="Methyltrn_RNA_3"/>
    <property type="match status" value="1"/>
</dbReference>
<dbReference type="InterPro" id="IPR029026">
    <property type="entry name" value="tRNA_m1G_MTases_N"/>
</dbReference>
<dbReference type="InterPro" id="IPR003750">
    <property type="entry name" value="Put_MeTrfase-C9orf114-like"/>
</dbReference>
<dbReference type="InterPro" id="IPR029028">
    <property type="entry name" value="Alpha/beta_knot_MTases"/>
</dbReference>
<evidence type="ECO:0000313" key="2">
    <source>
        <dbReference type="Proteomes" id="UP000186940"/>
    </source>
</evidence>
<sequence length="268" mass="30218">MKKITILIPSSLTMEIADEKIRAYRVGQIARAASIFRVDEIVIYRDRSFDDTAFIRELLEYANCPPHLKRHLFPISKNLRFAGIIPPLQTPSHPQHKSIEVGEFRMGFVKGRKVDIGLDELAVIKKGTGEEAGVVTVRITSIDPPEVEIVDPASIPCYWGYRVRVRKSLFKALRDRKLNGRVIFTSKTGDIVDIALLKDLREYVDLDRIVLVFGSPSRGIEEILQDDNHSMAEFGYPVINVVKQQGTATVRLEEALVATLTICNLFLS</sequence>
<dbReference type="STRING" id="1838285.SCAL_000527"/>
<dbReference type="PANTHER" id="PTHR12150:SF13">
    <property type="entry name" value="METHYLTRANSFERASE C9ORF114-RELATED"/>
    <property type="match status" value="1"/>
</dbReference>
<proteinExistence type="predicted"/>
<keyword evidence="2" id="KW-1185">Reference proteome</keyword>
<protein>
    <submittedName>
        <fullName evidence="1">Protein containing DUF171</fullName>
    </submittedName>
</protein>
<dbReference type="Gene3D" id="2.40.50.140">
    <property type="entry name" value="Nucleic acid-binding proteins"/>
    <property type="match status" value="1"/>
</dbReference>
<name>A0A1F2PDS9_9EURY</name>
<accession>A0A1F2PDS9</accession>
<dbReference type="SUPFAM" id="SSF75217">
    <property type="entry name" value="alpha/beta knot"/>
    <property type="match status" value="1"/>
</dbReference>
<dbReference type="PANTHER" id="PTHR12150">
    <property type="entry name" value="CLASS IV SAM-BINDING METHYLTRANSFERASE-RELATED"/>
    <property type="match status" value="1"/>
</dbReference>
<comment type="caution">
    <text evidence="1">The sequence shown here is derived from an EMBL/GenBank/DDBJ whole genome shotgun (WGS) entry which is preliminary data.</text>
</comment>
<organism evidence="1 2">
    <name type="scientific">Candidatus Syntropharchaeum caldarium</name>
    <dbReference type="NCBI Taxonomy" id="1838285"/>
    <lineage>
        <taxon>Archaea</taxon>
        <taxon>Methanobacteriati</taxon>
        <taxon>Methanobacteriota</taxon>
        <taxon>Stenosarchaea group</taxon>
        <taxon>Methanomicrobia</taxon>
        <taxon>Methanosarcinales</taxon>
        <taxon>ANME-2 cluster</taxon>
        <taxon>Candidatus Syntropharchaeum</taxon>
    </lineage>
</organism>
<reference evidence="1" key="1">
    <citation type="submission" date="2016-05" db="EMBL/GenBank/DDBJ databases">
        <title>Microbial consortia oxidize butane by reversing methanogenesis.</title>
        <authorList>
            <person name="Laso-Perez R."/>
            <person name="Richter M."/>
            <person name="Wegener G."/>
            <person name="Musat F."/>
        </authorList>
    </citation>
    <scope>NUCLEOTIDE SEQUENCE [LARGE SCALE GENOMIC DNA]</scope>
    <source>
        <strain evidence="1">BOX2</strain>
    </source>
</reference>